<accession>A0A835Q6P2</accession>
<evidence type="ECO:0000313" key="2">
    <source>
        <dbReference type="EMBL" id="KAG0469017.1"/>
    </source>
</evidence>
<keyword evidence="3" id="KW-1185">Reference proteome</keyword>
<dbReference type="EMBL" id="JADCNL010000009">
    <property type="protein sequence ID" value="KAG0467376.1"/>
    <property type="molecule type" value="Genomic_DNA"/>
</dbReference>
<proteinExistence type="predicted"/>
<evidence type="ECO:0008006" key="5">
    <source>
        <dbReference type="Google" id="ProtNLM"/>
    </source>
</evidence>
<dbReference type="OrthoDB" id="837291at2759"/>
<evidence type="ECO:0000313" key="3">
    <source>
        <dbReference type="Proteomes" id="UP000636800"/>
    </source>
</evidence>
<comment type="caution">
    <text evidence="1">The sequence shown here is derived from an EMBL/GenBank/DDBJ whole genome shotgun (WGS) entry which is preliminary data.</text>
</comment>
<sequence>MESPAISEDRQSMEEASRRCCFCNKGFRSLQVTMHLYALGGHQTIHRREIKEMRRQHDAYMSASRRSGRPAFEPRPASEGAAVGYEDRMRMIPLGANAAFWAAHRKLRREPKPHDFFPAPEGWASVSDGIVGEVEPRHLGRDEGGVDLELKL</sequence>
<dbReference type="Proteomes" id="UP000639772">
    <property type="component" value="Chromosome 9"/>
</dbReference>
<evidence type="ECO:0000313" key="4">
    <source>
        <dbReference type="Proteomes" id="UP000639772"/>
    </source>
</evidence>
<evidence type="ECO:0000313" key="1">
    <source>
        <dbReference type="EMBL" id="KAG0467376.1"/>
    </source>
</evidence>
<dbReference type="EMBL" id="JADCNM010000009">
    <property type="protein sequence ID" value="KAG0469017.1"/>
    <property type="molecule type" value="Genomic_DNA"/>
</dbReference>
<protein>
    <recommendedName>
        <fullName evidence="5">C2H2-type domain-containing protein</fullName>
    </recommendedName>
</protein>
<gene>
    <name evidence="2" type="ORF">HPP92_018345</name>
    <name evidence="1" type="ORF">HPP92_018956</name>
</gene>
<reference evidence="3 4" key="1">
    <citation type="journal article" date="2020" name="Nat. Food">
        <title>A phased Vanilla planifolia genome enables genetic improvement of flavour and production.</title>
        <authorList>
            <person name="Hasing T."/>
            <person name="Tang H."/>
            <person name="Brym M."/>
            <person name="Khazi F."/>
            <person name="Huang T."/>
            <person name="Chambers A.H."/>
        </authorList>
    </citation>
    <scope>NUCLEOTIDE SEQUENCE [LARGE SCALE GENOMIC DNA]</scope>
    <source>
        <tissue evidence="1">Leaf</tissue>
    </source>
</reference>
<dbReference type="Proteomes" id="UP000636800">
    <property type="component" value="Unassembled WGS sequence"/>
</dbReference>
<name>A0A835Q6P2_VANPL</name>
<organism evidence="1 3">
    <name type="scientific">Vanilla planifolia</name>
    <name type="common">Vanilla</name>
    <dbReference type="NCBI Taxonomy" id="51239"/>
    <lineage>
        <taxon>Eukaryota</taxon>
        <taxon>Viridiplantae</taxon>
        <taxon>Streptophyta</taxon>
        <taxon>Embryophyta</taxon>
        <taxon>Tracheophyta</taxon>
        <taxon>Spermatophyta</taxon>
        <taxon>Magnoliopsida</taxon>
        <taxon>Liliopsida</taxon>
        <taxon>Asparagales</taxon>
        <taxon>Orchidaceae</taxon>
        <taxon>Vanilloideae</taxon>
        <taxon>Vanilleae</taxon>
        <taxon>Vanilla</taxon>
    </lineage>
</organism>
<dbReference type="AlphaFoldDB" id="A0A835Q6P2"/>